<dbReference type="PROSITE" id="PS50932">
    <property type="entry name" value="HTH_LACI_2"/>
    <property type="match status" value="1"/>
</dbReference>
<dbReference type="CDD" id="cd06267">
    <property type="entry name" value="PBP1_LacI_sugar_binding-like"/>
    <property type="match status" value="1"/>
</dbReference>
<dbReference type="Gene3D" id="1.10.260.40">
    <property type="entry name" value="lambda repressor-like DNA-binding domains"/>
    <property type="match status" value="1"/>
</dbReference>
<dbReference type="PANTHER" id="PTHR30146">
    <property type="entry name" value="LACI-RELATED TRANSCRIPTIONAL REPRESSOR"/>
    <property type="match status" value="1"/>
</dbReference>
<evidence type="ECO:0000313" key="6">
    <source>
        <dbReference type="Proteomes" id="UP000620327"/>
    </source>
</evidence>
<keyword evidence="1" id="KW-0805">Transcription regulation</keyword>
<dbReference type="RefSeq" id="WP_187015354.1">
    <property type="nucleotide sequence ID" value="NZ_JACOQI010000013.1"/>
</dbReference>
<dbReference type="CDD" id="cd01392">
    <property type="entry name" value="HTH_LacI"/>
    <property type="match status" value="1"/>
</dbReference>
<dbReference type="EMBL" id="JACOQI010000013">
    <property type="protein sequence ID" value="MBC5771126.1"/>
    <property type="molecule type" value="Genomic_DNA"/>
</dbReference>
<gene>
    <name evidence="5" type="ORF">H8Z83_12495</name>
</gene>
<protein>
    <submittedName>
        <fullName evidence="5">LacI family DNA-binding transcriptional regulator</fullName>
    </submittedName>
</protein>
<evidence type="ECO:0000259" key="4">
    <source>
        <dbReference type="PROSITE" id="PS50932"/>
    </source>
</evidence>
<dbReference type="Gene3D" id="3.40.50.2300">
    <property type="match status" value="2"/>
</dbReference>
<evidence type="ECO:0000256" key="3">
    <source>
        <dbReference type="ARBA" id="ARBA00023163"/>
    </source>
</evidence>
<dbReference type="InterPro" id="IPR010982">
    <property type="entry name" value="Lambda_DNA-bd_dom_sf"/>
</dbReference>
<organism evidence="5 6">
    <name type="scientific">Dysosmobacter segnis</name>
    <dbReference type="NCBI Taxonomy" id="2763042"/>
    <lineage>
        <taxon>Bacteria</taxon>
        <taxon>Bacillati</taxon>
        <taxon>Bacillota</taxon>
        <taxon>Clostridia</taxon>
        <taxon>Eubacteriales</taxon>
        <taxon>Oscillospiraceae</taxon>
        <taxon>Dysosmobacter</taxon>
    </lineage>
</organism>
<keyword evidence="6" id="KW-1185">Reference proteome</keyword>
<reference evidence="5" key="1">
    <citation type="submission" date="2020-08" db="EMBL/GenBank/DDBJ databases">
        <title>Genome public.</title>
        <authorList>
            <person name="Liu C."/>
            <person name="Sun Q."/>
        </authorList>
    </citation>
    <scope>NUCLEOTIDE SEQUENCE</scope>
    <source>
        <strain evidence="5">BX15</strain>
    </source>
</reference>
<dbReference type="GO" id="GO:0003700">
    <property type="term" value="F:DNA-binding transcription factor activity"/>
    <property type="evidence" value="ECO:0007669"/>
    <property type="project" value="TreeGrafter"/>
</dbReference>
<accession>A0A923S7Y1</accession>
<dbReference type="InterPro" id="IPR000843">
    <property type="entry name" value="HTH_LacI"/>
</dbReference>
<keyword evidence="3" id="KW-0804">Transcription</keyword>
<evidence type="ECO:0000256" key="1">
    <source>
        <dbReference type="ARBA" id="ARBA00023015"/>
    </source>
</evidence>
<dbReference type="Proteomes" id="UP000620327">
    <property type="component" value="Unassembled WGS sequence"/>
</dbReference>
<sequence>MDTPTIYDVSRLSGVSTATVSRTFTTPDRVRESTRRRVYAAAEALHYQPSAIARAMARQQTDKIAFLICKEGATILDEFYASICEGVMRRANGTNYQLLISTAEEWTRTAQSKQIEGVILAGNAQADLISEFQRQNIPVVLVNNRAAGFNLPCIVADEAGGVRQVVSHLISAGHQRIAMLMGRFSPYVTSARYNAFLSVMRENGLSVDESGALMCDRDIQSATEAALRLLSRPDRPSAVFAFNDVLAAGVMKAARRLGLRLPEDLAVVGFDDSSVCPMMEPELSSIHVDCRRMGELCMEHMAALLDGAQDVPRLTVVPVNLKIRASSRAAI</sequence>
<dbReference type="Pfam" id="PF00356">
    <property type="entry name" value="LacI"/>
    <property type="match status" value="1"/>
</dbReference>
<dbReference type="PANTHER" id="PTHR30146:SF109">
    <property type="entry name" value="HTH-TYPE TRANSCRIPTIONAL REGULATOR GALS"/>
    <property type="match status" value="1"/>
</dbReference>
<comment type="caution">
    <text evidence="5">The sequence shown here is derived from an EMBL/GenBank/DDBJ whole genome shotgun (WGS) entry which is preliminary data.</text>
</comment>
<proteinExistence type="predicted"/>
<dbReference type="SMART" id="SM00354">
    <property type="entry name" value="HTH_LACI"/>
    <property type="match status" value="1"/>
</dbReference>
<dbReference type="InterPro" id="IPR046335">
    <property type="entry name" value="LacI/GalR-like_sensor"/>
</dbReference>
<evidence type="ECO:0000256" key="2">
    <source>
        <dbReference type="ARBA" id="ARBA00023125"/>
    </source>
</evidence>
<name>A0A923S7Y1_9FIRM</name>
<dbReference type="SUPFAM" id="SSF53822">
    <property type="entry name" value="Periplasmic binding protein-like I"/>
    <property type="match status" value="1"/>
</dbReference>
<keyword evidence="2 5" id="KW-0238">DNA-binding</keyword>
<dbReference type="GO" id="GO:0000976">
    <property type="term" value="F:transcription cis-regulatory region binding"/>
    <property type="evidence" value="ECO:0007669"/>
    <property type="project" value="TreeGrafter"/>
</dbReference>
<dbReference type="AlphaFoldDB" id="A0A923S7Y1"/>
<dbReference type="InterPro" id="IPR028082">
    <property type="entry name" value="Peripla_BP_I"/>
</dbReference>
<dbReference type="SUPFAM" id="SSF47413">
    <property type="entry name" value="lambda repressor-like DNA-binding domains"/>
    <property type="match status" value="1"/>
</dbReference>
<dbReference type="Pfam" id="PF13377">
    <property type="entry name" value="Peripla_BP_3"/>
    <property type="match status" value="1"/>
</dbReference>
<feature type="domain" description="HTH lacI-type" evidence="4">
    <location>
        <begin position="4"/>
        <end position="58"/>
    </location>
</feature>
<evidence type="ECO:0000313" key="5">
    <source>
        <dbReference type="EMBL" id="MBC5771126.1"/>
    </source>
</evidence>